<proteinExistence type="predicted"/>
<accession>A0A6J5NAA9</accession>
<sequence length="225" mass="23768">MALGTSLTTVTLSGNYVDFEGNAIAGQVRFSISQVLRNPTDDQLVAPSNVVVPLVNGSFTVTLPATNDPDVFPNPFVYTVEESFPNGRTYSISVPYTASGTLDLADISPDPELTTEYVQLVDKTNWDVLAANIDALDLLIDQSTDTFPASGQYWYISSGYDTYTAIDTAFSTYSSLTSATYNISGADITEFVTSAQGYATSASNSATTAQNTAAGTISPLLLIGG</sequence>
<organism evidence="1">
    <name type="scientific">uncultured Caudovirales phage</name>
    <dbReference type="NCBI Taxonomy" id="2100421"/>
    <lineage>
        <taxon>Viruses</taxon>
        <taxon>Duplodnaviria</taxon>
        <taxon>Heunggongvirae</taxon>
        <taxon>Uroviricota</taxon>
        <taxon>Caudoviricetes</taxon>
        <taxon>Peduoviridae</taxon>
        <taxon>Maltschvirus</taxon>
        <taxon>Maltschvirus maltsch</taxon>
    </lineage>
</organism>
<protein>
    <submittedName>
        <fullName evidence="1">Uncharacterized protein</fullName>
    </submittedName>
</protein>
<evidence type="ECO:0000313" key="1">
    <source>
        <dbReference type="EMBL" id="CAB4156660.1"/>
    </source>
</evidence>
<reference evidence="1" key="1">
    <citation type="submission" date="2020-04" db="EMBL/GenBank/DDBJ databases">
        <authorList>
            <person name="Chiriac C."/>
            <person name="Salcher M."/>
            <person name="Ghai R."/>
            <person name="Kavagutti S V."/>
        </authorList>
    </citation>
    <scope>NUCLEOTIDE SEQUENCE</scope>
</reference>
<name>A0A6J5NAA9_9CAUD</name>
<gene>
    <name evidence="1" type="ORF">UFOVP655_93</name>
</gene>
<dbReference type="EMBL" id="LR796637">
    <property type="protein sequence ID" value="CAB4156660.1"/>
    <property type="molecule type" value="Genomic_DNA"/>
</dbReference>